<dbReference type="InterPro" id="IPR059000">
    <property type="entry name" value="ATPase_P-type_domA"/>
</dbReference>
<keyword evidence="3 10" id="KW-0812">Transmembrane</keyword>
<evidence type="ECO:0000256" key="2">
    <source>
        <dbReference type="ARBA" id="ARBA00006024"/>
    </source>
</evidence>
<feature type="domain" description="P-type ATPase A" evidence="11">
    <location>
        <begin position="240"/>
        <end position="339"/>
    </location>
</feature>
<reference evidence="12" key="1">
    <citation type="journal article" date="2020" name="mSystems">
        <title>Genome- and Community-Level Interaction Insights into Carbon Utilization and Element Cycling Functions of Hydrothermarchaeota in Hydrothermal Sediment.</title>
        <authorList>
            <person name="Zhou Z."/>
            <person name="Liu Y."/>
            <person name="Xu W."/>
            <person name="Pan J."/>
            <person name="Luo Z.H."/>
            <person name="Li M."/>
        </authorList>
    </citation>
    <scope>NUCLEOTIDE SEQUENCE [LARGE SCALE GENOMIC DNA]</scope>
    <source>
        <strain evidence="12">SpSt-1259</strain>
    </source>
</reference>
<comment type="similarity">
    <text evidence="2">Belongs to the cation transport ATPase (P-type) (TC 3.A.3) family. Type IB subfamily.</text>
</comment>
<dbReference type="InterPro" id="IPR027256">
    <property type="entry name" value="P-typ_ATPase_IB"/>
</dbReference>
<dbReference type="InterPro" id="IPR036412">
    <property type="entry name" value="HAD-like_sf"/>
</dbReference>
<evidence type="ECO:0000256" key="5">
    <source>
        <dbReference type="ARBA" id="ARBA00022741"/>
    </source>
</evidence>
<dbReference type="Pfam" id="PF00122">
    <property type="entry name" value="E1-E2_ATPase"/>
    <property type="match status" value="1"/>
</dbReference>
<dbReference type="InterPro" id="IPR001757">
    <property type="entry name" value="P_typ_ATPase"/>
</dbReference>
<keyword evidence="5" id="KW-0547">Nucleotide-binding</keyword>
<evidence type="ECO:0000256" key="9">
    <source>
        <dbReference type="ARBA" id="ARBA00023136"/>
    </source>
</evidence>
<dbReference type="Gene3D" id="2.70.150.10">
    <property type="entry name" value="Calcium-transporting ATPase, cytoplasmic transduction domain A"/>
    <property type="match status" value="1"/>
</dbReference>
<proteinExistence type="inferred from homology"/>
<dbReference type="Pfam" id="PF00702">
    <property type="entry name" value="Hydrolase"/>
    <property type="match status" value="1"/>
</dbReference>
<dbReference type="GO" id="GO:0016887">
    <property type="term" value="F:ATP hydrolysis activity"/>
    <property type="evidence" value="ECO:0007669"/>
    <property type="project" value="InterPro"/>
</dbReference>
<dbReference type="PANTHER" id="PTHR43520:SF8">
    <property type="entry name" value="P-TYPE CU(+) TRANSPORTER"/>
    <property type="match status" value="1"/>
</dbReference>
<comment type="caution">
    <text evidence="12">The sequence shown here is derived from an EMBL/GenBank/DDBJ whole genome shotgun (WGS) entry which is preliminary data.</text>
</comment>
<dbReference type="GO" id="GO:0012505">
    <property type="term" value="C:endomembrane system"/>
    <property type="evidence" value="ECO:0007669"/>
    <property type="project" value="UniProtKB-SubCell"/>
</dbReference>
<dbReference type="GO" id="GO:0016020">
    <property type="term" value="C:membrane"/>
    <property type="evidence" value="ECO:0007669"/>
    <property type="project" value="InterPro"/>
</dbReference>
<dbReference type="EMBL" id="DSFE01000066">
    <property type="protein sequence ID" value="HEU97806.1"/>
    <property type="molecule type" value="Genomic_DNA"/>
</dbReference>
<dbReference type="GO" id="GO:0055070">
    <property type="term" value="P:copper ion homeostasis"/>
    <property type="evidence" value="ECO:0007669"/>
    <property type="project" value="TreeGrafter"/>
</dbReference>
<comment type="subcellular location">
    <subcellularLocation>
        <location evidence="1">Endomembrane system</location>
        <topology evidence="1">Multi-pass membrane protein</topology>
    </subcellularLocation>
</comment>
<dbReference type="GO" id="GO:0043682">
    <property type="term" value="F:P-type divalent copper transporter activity"/>
    <property type="evidence" value="ECO:0007669"/>
    <property type="project" value="TreeGrafter"/>
</dbReference>
<dbReference type="InterPro" id="IPR018303">
    <property type="entry name" value="ATPase_P-typ_P_site"/>
</dbReference>
<feature type="transmembrane region" description="Helical" evidence="10">
    <location>
        <begin position="169"/>
        <end position="189"/>
    </location>
</feature>
<keyword evidence="9 10" id="KW-0472">Membrane</keyword>
<dbReference type="GO" id="GO:0005507">
    <property type="term" value="F:copper ion binding"/>
    <property type="evidence" value="ECO:0007669"/>
    <property type="project" value="TreeGrafter"/>
</dbReference>
<dbReference type="GO" id="GO:0005524">
    <property type="term" value="F:ATP binding"/>
    <property type="evidence" value="ECO:0007669"/>
    <property type="project" value="UniProtKB-KW"/>
</dbReference>
<dbReference type="NCBIfam" id="TIGR01525">
    <property type="entry name" value="ATPase-IB_hvy"/>
    <property type="match status" value="1"/>
</dbReference>
<protein>
    <submittedName>
        <fullName evidence="12">Cation-translocating P-type ATPase</fullName>
    </submittedName>
</protein>
<evidence type="ECO:0000256" key="3">
    <source>
        <dbReference type="ARBA" id="ARBA00022692"/>
    </source>
</evidence>
<dbReference type="PRINTS" id="PR00119">
    <property type="entry name" value="CATATPASE"/>
</dbReference>
<feature type="non-terminal residue" evidence="12">
    <location>
        <position position="1"/>
    </location>
</feature>
<evidence type="ECO:0000256" key="7">
    <source>
        <dbReference type="ARBA" id="ARBA00022967"/>
    </source>
</evidence>
<evidence type="ECO:0000256" key="10">
    <source>
        <dbReference type="SAM" id="Phobius"/>
    </source>
</evidence>
<organism evidence="12">
    <name type="scientific">Fervidicoccus fontis</name>
    <dbReference type="NCBI Taxonomy" id="683846"/>
    <lineage>
        <taxon>Archaea</taxon>
        <taxon>Thermoproteota</taxon>
        <taxon>Thermoprotei</taxon>
        <taxon>Fervidicoccales</taxon>
        <taxon>Fervidicoccaceae</taxon>
        <taxon>Fervidicoccus</taxon>
    </lineage>
</organism>
<dbReference type="Proteomes" id="UP000885664">
    <property type="component" value="Unassembled WGS sequence"/>
</dbReference>
<dbReference type="SUPFAM" id="SSF81665">
    <property type="entry name" value="Calcium ATPase, transmembrane domain M"/>
    <property type="match status" value="1"/>
</dbReference>
<evidence type="ECO:0000256" key="8">
    <source>
        <dbReference type="ARBA" id="ARBA00022989"/>
    </source>
</evidence>
<evidence type="ECO:0000256" key="6">
    <source>
        <dbReference type="ARBA" id="ARBA00022840"/>
    </source>
</evidence>
<dbReference type="InterPro" id="IPR008250">
    <property type="entry name" value="ATPase_P-typ_transduc_dom_A_sf"/>
</dbReference>
<feature type="transmembrane region" description="Helical" evidence="10">
    <location>
        <begin position="104"/>
        <end position="123"/>
    </location>
</feature>
<dbReference type="InterPro" id="IPR023298">
    <property type="entry name" value="ATPase_P-typ_TM_dom_sf"/>
</dbReference>
<dbReference type="Gene3D" id="3.40.50.1000">
    <property type="entry name" value="HAD superfamily/HAD-like"/>
    <property type="match status" value="1"/>
</dbReference>
<name>A0A7C2UKA0_9CREN</name>
<keyword evidence="4" id="KW-0479">Metal-binding</keyword>
<dbReference type="PROSITE" id="PS00154">
    <property type="entry name" value="ATPASE_E1_E2"/>
    <property type="match status" value="1"/>
</dbReference>
<feature type="transmembrane region" description="Helical" evidence="10">
    <location>
        <begin position="356"/>
        <end position="378"/>
    </location>
</feature>
<keyword evidence="6" id="KW-0067">ATP-binding</keyword>
<keyword evidence="8 10" id="KW-1133">Transmembrane helix</keyword>
<feature type="transmembrane region" description="Helical" evidence="10">
    <location>
        <begin position="384"/>
        <end position="414"/>
    </location>
</feature>
<evidence type="ECO:0000256" key="4">
    <source>
        <dbReference type="ARBA" id="ARBA00022723"/>
    </source>
</evidence>
<feature type="transmembrane region" description="Helical" evidence="10">
    <location>
        <begin position="201"/>
        <end position="220"/>
    </location>
</feature>
<accession>A0A7C2UKA0</accession>
<dbReference type="SUPFAM" id="SSF56784">
    <property type="entry name" value="HAD-like"/>
    <property type="match status" value="1"/>
</dbReference>
<sequence>DENEAVLSNIFEAIRKVGYDIEKEVVELRIYSNERGLESLLRKINKVPGVINSEGSSITNNVRILLNPLEISKEQLFSELKKLGLEFSEVSETSIKEKRERTLLIRRLSAFIVGTGTLTYSMLGSFFHTWSVNVYGLLILSLIVLSLSYDIIKRGFKTLISGAPGMDSLIALSSSLSFIFGIIFSFNSFTLSKVNINVDAASFFEASAGVLGFVGIGKYLEERLRVRAIKYLSQLESVLSMKARIVEDGRVLEVTAGEVRPNDIVEIKAGDKIPVDGIVIEGSGYVDESTFTGEPNPVYKSEKNRDQVLAGTILVSGYFKVRATRVGKDTSIYHIAESAREAQLHKPEFQKIADRIVGLLTWVVIIIALFALSIWYFYTGNIALSVMFAASILAVTCPCPLGIAIPLVVSLGVLNSAKNGIVVRKGDAFERITSATVTIFDKTGTITRGEPEIVRYIRIGKEDFLEHACVLETRSEHVLAKAMIRFCENSKTKRELQISSYESFPGLGVIGEVSGNFIAIGNIELMRRLEVLVSEEAKNIIEGIGKDGGTPIMLAANGKSVGIMEVRDEIRSEVKEVVDFLKKKGLKIAIASGDLESNVRRTAEIIGADFYYSDLRPEDKGDIIKELQEKGEKVVFIGDGVNDAIALGSAFLGIA</sequence>
<keyword evidence="7" id="KW-1278">Translocase</keyword>
<gene>
    <name evidence="12" type="ORF">ENO36_03000</name>
</gene>
<feature type="transmembrane region" description="Helical" evidence="10">
    <location>
        <begin position="129"/>
        <end position="149"/>
    </location>
</feature>
<dbReference type="AlphaFoldDB" id="A0A7C2UKA0"/>
<evidence type="ECO:0000259" key="11">
    <source>
        <dbReference type="Pfam" id="PF00122"/>
    </source>
</evidence>
<dbReference type="InterPro" id="IPR023299">
    <property type="entry name" value="ATPase_P-typ_cyto_dom_N"/>
</dbReference>
<dbReference type="Gene3D" id="3.40.1110.10">
    <property type="entry name" value="Calcium-transporting ATPase, cytoplasmic domain N"/>
    <property type="match status" value="1"/>
</dbReference>
<dbReference type="PRINTS" id="PR00943">
    <property type="entry name" value="CUATPASE"/>
</dbReference>
<dbReference type="NCBIfam" id="TIGR01494">
    <property type="entry name" value="ATPase_P-type"/>
    <property type="match status" value="1"/>
</dbReference>
<evidence type="ECO:0000256" key="1">
    <source>
        <dbReference type="ARBA" id="ARBA00004127"/>
    </source>
</evidence>
<evidence type="ECO:0000313" key="12">
    <source>
        <dbReference type="EMBL" id="HEU97806.1"/>
    </source>
</evidence>
<dbReference type="SUPFAM" id="SSF81653">
    <property type="entry name" value="Calcium ATPase, transduction domain A"/>
    <property type="match status" value="1"/>
</dbReference>
<dbReference type="InterPro" id="IPR023214">
    <property type="entry name" value="HAD_sf"/>
</dbReference>
<dbReference type="PANTHER" id="PTHR43520">
    <property type="entry name" value="ATP7, ISOFORM B"/>
    <property type="match status" value="1"/>
</dbReference>